<organism evidence="2 3">
    <name type="scientific">Candidatus Gottesmanbacteria bacterium GW2011_GWB1_49_7</name>
    <dbReference type="NCBI Taxonomy" id="1618448"/>
    <lineage>
        <taxon>Bacteria</taxon>
        <taxon>Candidatus Gottesmaniibacteriota</taxon>
    </lineage>
</organism>
<evidence type="ECO:0000313" key="3">
    <source>
        <dbReference type="Proteomes" id="UP000034588"/>
    </source>
</evidence>
<accession>A0A0G1VVT1</accession>
<evidence type="ECO:0000256" key="1">
    <source>
        <dbReference type="SAM" id="MobiDB-lite"/>
    </source>
</evidence>
<gene>
    <name evidence="2" type="ORF">UY48_C0038G0030</name>
</gene>
<comment type="caution">
    <text evidence="2">The sequence shown here is derived from an EMBL/GenBank/DDBJ whole genome shotgun (WGS) entry which is preliminary data.</text>
</comment>
<evidence type="ECO:0000313" key="2">
    <source>
        <dbReference type="EMBL" id="KKW10430.1"/>
    </source>
</evidence>
<reference evidence="2 3" key="1">
    <citation type="journal article" date="2015" name="Nature">
        <title>rRNA introns, odd ribosomes, and small enigmatic genomes across a large radiation of phyla.</title>
        <authorList>
            <person name="Brown C.T."/>
            <person name="Hug L.A."/>
            <person name="Thomas B.C."/>
            <person name="Sharon I."/>
            <person name="Castelle C.J."/>
            <person name="Singh A."/>
            <person name="Wilkins M.J."/>
            <person name="Williams K.H."/>
            <person name="Banfield J.F."/>
        </authorList>
    </citation>
    <scope>NUCLEOTIDE SEQUENCE [LARGE SCALE GENOMIC DNA]</scope>
</reference>
<sequence>MSALELDAIVRASAGFLPRPEALAVVEGLKEKGLIGQGYPEVLARGSNKSRLSLDPASRDQTSPALAAKKQSPSDSNSSSPSDCGPEDLSLPFGSHILNTNLLDTTNARIRAHAYIDIGGSRDPKVYPDAKIPKLQGHALVRGPGRKLRTSTTLRKLNIYQKPKRFSVESVDSFSLRWMRFVTEVQWAHRWGCIDTITFHLQRRILERLYEEGTEPPQLFGPGWALEQEVEAKKLYYDHYNRQPDYWRAVVDWFFDDPFWCDKILSTKILRRHYPRFVLAERQTTSLRSRLSRLKIIGE</sequence>
<dbReference type="EMBL" id="LCQD01000038">
    <property type="protein sequence ID" value="KKW10430.1"/>
    <property type="molecule type" value="Genomic_DNA"/>
</dbReference>
<proteinExistence type="predicted"/>
<dbReference type="Proteomes" id="UP000034588">
    <property type="component" value="Unassembled WGS sequence"/>
</dbReference>
<dbReference type="AlphaFoldDB" id="A0A0G1VVT1"/>
<protein>
    <submittedName>
        <fullName evidence="2">Uncharacterized protein</fullName>
    </submittedName>
</protein>
<feature type="region of interest" description="Disordered" evidence="1">
    <location>
        <begin position="46"/>
        <end position="86"/>
    </location>
</feature>
<feature type="compositionally biased region" description="Low complexity" evidence="1">
    <location>
        <begin position="73"/>
        <end position="83"/>
    </location>
</feature>
<name>A0A0G1VVT1_9BACT</name>